<evidence type="ECO:0000256" key="1">
    <source>
        <dbReference type="SAM" id="Phobius"/>
    </source>
</evidence>
<sequence length="71" mass="8149">MPVESCSSKHIHSLRCLYQCLPFPATQEVSIMSDVFFMSLFGFLAFVLLGWGFYAGVQLNKDRKDVQKNDR</sequence>
<keyword evidence="1" id="KW-1133">Transmembrane helix</keyword>
<keyword evidence="3" id="KW-1185">Reference proteome</keyword>
<name>A0ABQ2GWR3_9PSED</name>
<evidence type="ECO:0008006" key="4">
    <source>
        <dbReference type="Google" id="ProtNLM"/>
    </source>
</evidence>
<gene>
    <name evidence="2" type="ORF">GCM10009425_28500</name>
</gene>
<dbReference type="EMBL" id="BMNW01000006">
    <property type="protein sequence ID" value="GGM15910.1"/>
    <property type="molecule type" value="Genomic_DNA"/>
</dbReference>
<keyword evidence="1" id="KW-0472">Membrane</keyword>
<proteinExistence type="predicted"/>
<protein>
    <recommendedName>
        <fullName evidence="4">DUF3149 domain-containing protein</fullName>
    </recommendedName>
</protein>
<keyword evidence="1" id="KW-0812">Transmembrane</keyword>
<evidence type="ECO:0000313" key="3">
    <source>
        <dbReference type="Proteomes" id="UP000616499"/>
    </source>
</evidence>
<dbReference type="Proteomes" id="UP000616499">
    <property type="component" value="Unassembled WGS sequence"/>
</dbReference>
<organism evidence="2 3">
    <name type="scientific">Pseudomonas asuensis</name>
    <dbReference type="NCBI Taxonomy" id="1825787"/>
    <lineage>
        <taxon>Bacteria</taxon>
        <taxon>Pseudomonadati</taxon>
        <taxon>Pseudomonadota</taxon>
        <taxon>Gammaproteobacteria</taxon>
        <taxon>Pseudomonadales</taxon>
        <taxon>Pseudomonadaceae</taxon>
        <taxon>Pseudomonas</taxon>
    </lineage>
</organism>
<accession>A0ABQ2GWR3</accession>
<reference evidence="3" key="1">
    <citation type="journal article" date="2019" name="Int. J. Syst. Evol. Microbiol.">
        <title>The Global Catalogue of Microorganisms (GCM) 10K type strain sequencing project: providing services to taxonomists for standard genome sequencing and annotation.</title>
        <authorList>
            <consortium name="The Broad Institute Genomics Platform"/>
            <consortium name="The Broad Institute Genome Sequencing Center for Infectious Disease"/>
            <person name="Wu L."/>
            <person name="Ma J."/>
        </authorList>
    </citation>
    <scope>NUCLEOTIDE SEQUENCE [LARGE SCALE GENOMIC DNA]</scope>
    <source>
        <strain evidence="3">JCM 13501</strain>
    </source>
</reference>
<evidence type="ECO:0000313" key="2">
    <source>
        <dbReference type="EMBL" id="GGM15910.1"/>
    </source>
</evidence>
<comment type="caution">
    <text evidence="2">The sequence shown here is derived from an EMBL/GenBank/DDBJ whole genome shotgun (WGS) entry which is preliminary data.</text>
</comment>
<feature type="transmembrane region" description="Helical" evidence="1">
    <location>
        <begin position="35"/>
        <end position="54"/>
    </location>
</feature>